<evidence type="ECO:0000259" key="5">
    <source>
        <dbReference type="PROSITE" id="PS51194"/>
    </source>
</evidence>
<evidence type="ECO:0000256" key="1">
    <source>
        <dbReference type="ARBA" id="ARBA00022741"/>
    </source>
</evidence>
<dbReference type="EMBL" id="FOHA01000002">
    <property type="protein sequence ID" value="SER61849.1"/>
    <property type="molecule type" value="Genomic_DNA"/>
</dbReference>
<dbReference type="AlphaFoldDB" id="A0A1H9QPU3"/>
<dbReference type="SUPFAM" id="SSF52540">
    <property type="entry name" value="P-loop containing nucleoside triphosphate hydrolases"/>
    <property type="match status" value="1"/>
</dbReference>
<dbReference type="InterPro" id="IPR027417">
    <property type="entry name" value="P-loop_NTPase"/>
</dbReference>
<keyword evidence="2" id="KW-0067">ATP-binding</keyword>
<dbReference type="Pfam" id="PF04851">
    <property type="entry name" value="ResIII"/>
    <property type="match status" value="1"/>
</dbReference>
<evidence type="ECO:0000259" key="4">
    <source>
        <dbReference type="PROSITE" id="PS51192"/>
    </source>
</evidence>
<proteinExistence type="predicted"/>
<organism evidence="6 7">
    <name type="scientific">Isobaculum melis</name>
    <dbReference type="NCBI Taxonomy" id="142588"/>
    <lineage>
        <taxon>Bacteria</taxon>
        <taxon>Bacillati</taxon>
        <taxon>Bacillota</taxon>
        <taxon>Bacilli</taxon>
        <taxon>Lactobacillales</taxon>
        <taxon>Carnobacteriaceae</taxon>
        <taxon>Isobaculum</taxon>
    </lineage>
</organism>
<dbReference type="GO" id="GO:0043138">
    <property type="term" value="F:3'-5' DNA helicase activity"/>
    <property type="evidence" value="ECO:0007669"/>
    <property type="project" value="TreeGrafter"/>
</dbReference>
<dbReference type="InterPro" id="IPR001650">
    <property type="entry name" value="Helicase_C-like"/>
</dbReference>
<dbReference type="PROSITE" id="PS51194">
    <property type="entry name" value="HELICASE_CTER"/>
    <property type="match status" value="1"/>
</dbReference>
<gene>
    <name evidence="6" type="ORF">SAMN04488559_102177</name>
</gene>
<dbReference type="GO" id="GO:0003677">
    <property type="term" value="F:DNA binding"/>
    <property type="evidence" value="ECO:0007669"/>
    <property type="project" value="UniProtKB-KW"/>
</dbReference>
<sequence length="446" mass="50843">MQQMYGRRLLQSEMDQLIHCKEYNIYPGFTKTTIGVYCTRCGKLKKNDYFSQPCQHCKKQCYYCPFCIQMGKITACSMLYHLPEKNEFPTAVLNPLTWQGELSKQQATASKEILQAIKQNEKRLVWAVAGAGKTEIVFEGIRAAIQQGKRICFASPRVDVCLEIAPRLAEAFTNTSQCLLYGGMEEAYQYTQLVVATTHQLLRFYEAFDVLIIDEIDAFPYTVDECLHYGATQASKKESCLIYLTATPDKTLQRQVHRQEMKCSILPSRYHGHPLPVPIARWIGNWQQELEKGKLNLRLQKLIQTIINQNQPLLIFLPHINYMKKLAKIVKRHFRTLSMATVYAADPERKEKVLAMRKGKLQLLFSTTILERGVTFTNVQVIVFGAEDTTFTSASLIQIAGRVGRKADFPTGAVIFLHNGKTKAIKQSIKEIQKMNTLALKQGLLL</sequence>
<dbReference type="Gene3D" id="3.40.50.300">
    <property type="entry name" value="P-loop containing nucleotide triphosphate hydrolases"/>
    <property type="match status" value="2"/>
</dbReference>
<reference evidence="6 7" key="1">
    <citation type="submission" date="2016-10" db="EMBL/GenBank/DDBJ databases">
        <authorList>
            <person name="de Groot N.N."/>
        </authorList>
    </citation>
    <scope>NUCLEOTIDE SEQUENCE [LARGE SCALE GENOMIC DNA]</scope>
    <source>
        <strain evidence="6 7">DSM 13760</strain>
    </source>
</reference>
<dbReference type="PANTHER" id="PTHR30580">
    <property type="entry name" value="PRIMOSOMAL PROTEIN N"/>
    <property type="match status" value="1"/>
</dbReference>
<dbReference type="Proteomes" id="UP000198948">
    <property type="component" value="Unassembled WGS sequence"/>
</dbReference>
<dbReference type="STRING" id="142588.SAMN04488559_102177"/>
<dbReference type="GO" id="GO:0006310">
    <property type="term" value="P:DNA recombination"/>
    <property type="evidence" value="ECO:0007669"/>
    <property type="project" value="TreeGrafter"/>
</dbReference>
<accession>A0A1H9QPU3</accession>
<dbReference type="Pfam" id="PF00271">
    <property type="entry name" value="Helicase_C"/>
    <property type="match status" value="1"/>
</dbReference>
<name>A0A1H9QPU3_9LACT</name>
<dbReference type="SMART" id="SM00490">
    <property type="entry name" value="HELICc"/>
    <property type="match status" value="1"/>
</dbReference>
<dbReference type="CDD" id="cd18785">
    <property type="entry name" value="SF2_C"/>
    <property type="match status" value="1"/>
</dbReference>
<protein>
    <submittedName>
        <fullName evidence="6">Competence protein ComFA</fullName>
    </submittedName>
</protein>
<dbReference type="RefSeq" id="WP_092650050.1">
    <property type="nucleotide sequence ID" value="NZ_FOHA01000002.1"/>
</dbReference>
<evidence type="ECO:0000256" key="3">
    <source>
        <dbReference type="ARBA" id="ARBA00023125"/>
    </source>
</evidence>
<dbReference type="InterPro" id="IPR006935">
    <property type="entry name" value="Helicase/UvrB_N"/>
</dbReference>
<keyword evidence="1" id="KW-0547">Nucleotide-binding</keyword>
<keyword evidence="3" id="KW-0238">DNA-binding</keyword>
<dbReference type="SMART" id="SM00487">
    <property type="entry name" value="DEXDc"/>
    <property type="match status" value="1"/>
</dbReference>
<evidence type="ECO:0000256" key="2">
    <source>
        <dbReference type="ARBA" id="ARBA00022840"/>
    </source>
</evidence>
<dbReference type="GO" id="GO:0005524">
    <property type="term" value="F:ATP binding"/>
    <property type="evidence" value="ECO:0007669"/>
    <property type="project" value="UniProtKB-KW"/>
</dbReference>
<dbReference type="GO" id="GO:0006270">
    <property type="term" value="P:DNA replication initiation"/>
    <property type="evidence" value="ECO:0007669"/>
    <property type="project" value="TreeGrafter"/>
</dbReference>
<evidence type="ECO:0000313" key="7">
    <source>
        <dbReference type="Proteomes" id="UP000198948"/>
    </source>
</evidence>
<dbReference type="PROSITE" id="PS51192">
    <property type="entry name" value="HELICASE_ATP_BIND_1"/>
    <property type="match status" value="1"/>
</dbReference>
<dbReference type="PANTHER" id="PTHR30580:SF1">
    <property type="entry name" value="COMF OPERON PROTEIN 1"/>
    <property type="match status" value="1"/>
</dbReference>
<feature type="domain" description="Helicase ATP-binding" evidence="4">
    <location>
        <begin position="114"/>
        <end position="266"/>
    </location>
</feature>
<dbReference type="GO" id="GO:0016787">
    <property type="term" value="F:hydrolase activity"/>
    <property type="evidence" value="ECO:0007669"/>
    <property type="project" value="InterPro"/>
</dbReference>
<evidence type="ECO:0000313" key="6">
    <source>
        <dbReference type="EMBL" id="SER61849.1"/>
    </source>
</evidence>
<dbReference type="GO" id="GO:0006302">
    <property type="term" value="P:double-strand break repair"/>
    <property type="evidence" value="ECO:0007669"/>
    <property type="project" value="TreeGrafter"/>
</dbReference>
<feature type="domain" description="Helicase C-terminal" evidence="5">
    <location>
        <begin position="298"/>
        <end position="446"/>
    </location>
</feature>
<keyword evidence="7" id="KW-1185">Reference proteome</keyword>
<dbReference type="InterPro" id="IPR014001">
    <property type="entry name" value="Helicase_ATP-bd"/>
</dbReference>